<keyword evidence="2" id="KW-0540">Nuclease</keyword>
<evidence type="ECO:0000313" key="2">
    <source>
        <dbReference type="EMBL" id="QIR08053.1"/>
    </source>
</evidence>
<dbReference type="Pfam" id="PF09563">
    <property type="entry name" value="RE_LlaJI"/>
    <property type="match status" value="1"/>
</dbReference>
<reference evidence="2 3" key="1">
    <citation type="submission" date="2020-03" db="EMBL/GenBank/DDBJ databases">
        <title>Genome mining reveals the biosynthetic pathways of PHA and ectoines of the halophilic strain Salinivibrio costicola M318 isolated from fermented shrimp paste.</title>
        <authorList>
            <person name="Doan T.V."/>
            <person name="Tran L.T."/>
            <person name="Trieu T.A."/>
            <person name="Nguyen Q.V."/>
            <person name="Quach T.N."/>
            <person name="Phi T.Q."/>
            <person name="Kumar S."/>
        </authorList>
    </citation>
    <scope>NUCLEOTIDE SEQUENCE [LARGE SCALE GENOMIC DNA]</scope>
    <source>
        <strain evidence="2 3">M318</strain>
        <plasmid evidence="2 3">pM138.2</plasmid>
    </source>
</reference>
<feature type="region of interest" description="Disordered" evidence="1">
    <location>
        <begin position="422"/>
        <end position="464"/>
    </location>
</feature>
<feature type="compositionally biased region" description="Basic and acidic residues" evidence="1">
    <location>
        <begin position="438"/>
        <end position="448"/>
    </location>
</feature>
<dbReference type="GO" id="GO:0004519">
    <property type="term" value="F:endonuclease activity"/>
    <property type="evidence" value="ECO:0007669"/>
    <property type="project" value="UniProtKB-KW"/>
</dbReference>
<accession>A0ABX6K957</accession>
<keyword evidence="2" id="KW-0614">Plasmid</keyword>
<dbReference type="Proteomes" id="UP000501408">
    <property type="component" value="Plasmid pM138.2"/>
</dbReference>
<evidence type="ECO:0000313" key="3">
    <source>
        <dbReference type="Proteomes" id="UP000501408"/>
    </source>
</evidence>
<dbReference type="InterPro" id="IPR018579">
    <property type="entry name" value="Restrct_endonuc_II_LlaJI"/>
</dbReference>
<dbReference type="EMBL" id="CP050269">
    <property type="protein sequence ID" value="QIR08053.1"/>
    <property type="molecule type" value="Genomic_DNA"/>
</dbReference>
<protein>
    <submittedName>
        <fullName evidence="2">LlaJI family restriction endonuclease</fullName>
    </submittedName>
</protein>
<keyword evidence="2" id="KW-0378">Hydrolase</keyword>
<geneLocation type="plasmid" evidence="2 3">
    <name>pM138.2</name>
</geneLocation>
<proteinExistence type="predicted"/>
<organism evidence="2 3">
    <name type="scientific">Salinivibrio costicola</name>
    <name type="common">Vibrio costicola</name>
    <dbReference type="NCBI Taxonomy" id="51367"/>
    <lineage>
        <taxon>Bacteria</taxon>
        <taxon>Pseudomonadati</taxon>
        <taxon>Pseudomonadota</taxon>
        <taxon>Gammaproteobacteria</taxon>
        <taxon>Vibrionales</taxon>
        <taxon>Vibrionaceae</taxon>
        <taxon>Salinivibrio</taxon>
    </lineage>
</organism>
<keyword evidence="2" id="KW-0255">Endonuclease</keyword>
<evidence type="ECO:0000256" key="1">
    <source>
        <dbReference type="SAM" id="MobiDB-lite"/>
    </source>
</evidence>
<dbReference type="RefSeq" id="WP_167315486.1">
    <property type="nucleotide sequence ID" value="NZ_CP050269.1"/>
</dbReference>
<gene>
    <name evidence="2" type="ORF">HBA18_16640</name>
</gene>
<keyword evidence="3" id="KW-1185">Reference proteome</keyword>
<name>A0ABX6K957_SALCS</name>
<sequence>MSDLQFFTDRSLVQTLPAELISAMTHQGLIAPDHQRIRFCGLFSWPKGSALFLPMNSDEKENQPLAAHYLLKALDRYYLENPTVIYNDDGDDLINADLLSLAIHLFEDYITHGLYVQRYRKKSVNTGKVNWARTVARQTPFPVSAHHATPVYLELESSRSTYASDCEIAKIHAAVIRDIYKKFGVLIAGEQSEDDTHLTTFPQPTTDQQTQLALLTLELSKTYSERDITLLKWLHRYLEKAWGNEQGALVIGTRHFHNVWEAMLDTTLDGIKQFNQRLPVPYYYQNGHFIEAAEKGQRTDTVIRTADKSHYAVVDAKYYAAQTPQSAPGWPDIVKQLYYQKAVSSVVGEDKQVTTHFVFPGTAQRLVSTRVGNRGFFRCRRRQTGDNSLCFSRNSTKTRLHSRRKSRTKQADAIGSITRVPSHSLPLLPTVGPHQSIRPREKTADTPHRNPKQRKRLSISLAGLVKNNGTAAGLSATDSQN</sequence>